<dbReference type="NCBIfam" id="TIGR00773">
    <property type="entry name" value="NhaA"/>
    <property type="match status" value="1"/>
</dbReference>
<comment type="function">
    <text evidence="12">Na(+)/H(+) antiporter that extrudes sodium in exchange for external protons.</text>
</comment>
<evidence type="ECO:0000256" key="3">
    <source>
        <dbReference type="ARBA" id="ARBA00022448"/>
    </source>
</evidence>
<feature type="transmembrane region" description="Helical" evidence="12">
    <location>
        <begin position="376"/>
        <end position="395"/>
    </location>
</feature>
<evidence type="ECO:0000256" key="12">
    <source>
        <dbReference type="HAMAP-Rule" id="MF_01844"/>
    </source>
</evidence>
<organism evidence="14 15">
    <name type="scientific">Microbacterium lushaniae</name>
    <dbReference type="NCBI Taxonomy" id="2614639"/>
    <lineage>
        <taxon>Bacteria</taxon>
        <taxon>Bacillati</taxon>
        <taxon>Actinomycetota</taxon>
        <taxon>Actinomycetes</taxon>
        <taxon>Micrococcales</taxon>
        <taxon>Microbacteriaceae</taxon>
        <taxon>Microbacterium</taxon>
    </lineage>
</organism>
<accession>A0A5J6L958</accession>
<comment type="similarity">
    <text evidence="12">Belongs to the NhaA Na(+)/H(+) (TC 2.A.33) antiporter family.</text>
</comment>
<dbReference type="InterPro" id="IPR036249">
    <property type="entry name" value="Thioredoxin-like_sf"/>
</dbReference>
<dbReference type="EMBL" id="CP044232">
    <property type="protein sequence ID" value="QEW04906.1"/>
    <property type="molecule type" value="Genomic_DNA"/>
</dbReference>
<feature type="transmembrane region" description="Helical" evidence="12">
    <location>
        <begin position="36"/>
        <end position="56"/>
    </location>
</feature>
<keyword evidence="3 12" id="KW-0813">Transport</keyword>
<evidence type="ECO:0000256" key="8">
    <source>
        <dbReference type="ARBA" id="ARBA00023053"/>
    </source>
</evidence>
<keyword evidence="9 12" id="KW-0406">Ion transport</keyword>
<dbReference type="AlphaFoldDB" id="A0A5J6L958"/>
<evidence type="ECO:0000256" key="5">
    <source>
        <dbReference type="ARBA" id="ARBA00022475"/>
    </source>
</evidence>
<dbReference type="PROSITE" id="PS51352">
    <property type="entry name" value="THIOREDOXIN_2"/>
    <property type="match status" value="1"/>
</dbReference>
<dbReference type="InterPro" id="IPR013766">
    <property type="entry name" value="Thioredoxin_domain"/>
</dbReference>
<feature type="domain" description="Thioredoxin" evidence="13">
    <location>
        <begin position="392"/>
        <end position="579"/>
    </location>
</feature>
<keyword evidence="15" id="KW-1185">Reference proteome</keyword>
<dbReference type="HAMAP" id="MF_01844">
    <property type="entry name" value="NhaA"/>
    <property type="match status" value="1"/>
</dbReference>
<evidence type="ECO:0000313" key="14">
    <source>
        <dbReference type="EMBL" id="QEW04906.1"/>
    </source>
</evidence>
<dbReference type="InterPro" id="IPR012336">
    <property type="entry name" value="Thioredoxin-like_fold"/>
</dbReference>
<keyword evidence="7 12" id="KW-1133">Transmembrane helix</keyword>
<evidence type="ECO:0000313" key="15">
    <source>
        <dbReference type="Proteomes" id="UP000325516"/>
    </source>
</evidence>
<feature type="transmembrane region" description="Helical" evidence="12">
    <location>
        <begin position="105"/>
        <end position="124"/>
    </location>
</feature>
<reference evidence="15" key="1">
    <citation type="submission" date="2019-09" db="EMBL/GenBank/DDBJ databases">
        <title>Mumia zhuanghuii sp. nov. isolated from the intestinal contents of plateau pika (Ochotona curzoniae) in the Qinghai-Tibet plateau of China.</title>
        <authorList>
            <person name="Tian Z."/>
        </authorList>
    </citation>
    <scope>NUCLEOTIDE SEQUENCE [LARGE SCALE GENOMIC DNA]</scope>
    <source>
        <strain evidence="15">L-031</strain>
    </source>
</reference>
<dbReference type="PANTHER" id="PTHR30341">
    <property type="entry name" value="SODIUM ION/PROTON ANTIPORTER NHAA-RELATED"/>
    <property type="match status" value="1"/>
</dbReference>
<comment type="subcellular location">
    <subcellularLocation>
        <location evidence="1">Cell inner membrane</location>
        <topology evidence="1">Multi-pass membrane protein</topology>
    </subcellularLocation>
    <subcellularLocation>
        <location evidence="12">Cell membrane</location>
        <topology evidence="12">Multi-pass membrane protein</topology>
    </subcellularLocation>
</comment>
<feature type="transmembrane region" description="Helical" evidence="12">
    <location>
        <begin position="271"/>
        <end position="295"/>
    </location>
</feature>
<evidence type="ECO:0000256" key="7">
    <source>
        <dbReference type="ARBA" id="ARBA00022989"/>
    </source>
</evidence>
<evidence type="ECO:0000256" key="2">
    <source>
        <dbReference type="ARBA" id="ARBA00007006"/>
    </source>
</evidence>
<dbReference type="Gene3D" id="1.20.1530.10">
    <property type="entry name" value="Na+/H+ antiporter like domain"/>
    <property type="match status" value="1"/>
</dbReference>
<evidence type="ECO:0000256" key="6">
    <source>
        <dbReference type="ARBA" id="ARBA00022692"/>
    </source>
</evidence>
<keyword evidence="10 12" id="KW-0472">Membrane</keyword>
<dbReference type="Proteomes" id="UP000325516">
    <property type="component" value="Chromosome"/>
</dbReference>
<dbReference type="KEGG" id="mlz:F6J85_11845"/>
<sequence length="585" mass="62514">MLLGVAVALAWANIPGGSYDGTWELPLTLGAGDTAITFTLHAFVNEGLMTLFFFLVGLEVKHEFAVGELTDRSRALVPITAAAAGLILPALIFLLVNLGDGEPDAWGVVISTDTAFLLGALAIIGPRFSARLRTFLLTLAVVDDIGALLAIGLFYNDGLDIWPFVVAVVLIGLLAVVRFLPAPLRPPAYVLLGAALWVAVYLAGIHPTLAGVAVALLIPVFPPRRPEVERAAEQAQAFRESPNPRYAAAVSRSLRESFSINDRVQDAWRPYILYVVLPIFAVANAGVHITGATLADALASPVAWGILAGLIVGKSLGIFGATWLVCAVGRGQLAPGLSLHRIAGGAALSGIGFTISLFLVPIAISDPETQDIARVAVLAASVLAFFLGWAILAIGDRLSPPQAIGARLARPVDPTRDHVKGSMAAPYEIVEYGDFECPFCSRATGSVDAVREHFGADVRWVWRHLPLDHVHPHAQEAAQAAEAAAIQGQFLQMATKLFAHQGHLERDDLFRYAEMLGLDPDRFADDFASARVLRHIQDDRLDAEIMDLNSTPSFFVNGYRHVGPYDSATLIRALQSGARGAPAPR</sequence>
<dbReference type="GO" id="GO:0015385">
    <property type="term" value="F:sodium:proton antiporter activity"/>
    <property type="evidence" value="ECO:0007669"/>
    <property type="project" value="UniProtKB-UniRule"/>
</dbReference>
<evidence type="ECO:0000256" key="9">
    <source>
        <dbReference type="ARBA" id="ARBA00023065"/>
    </source>
</evidence>
<dbReference type="PANTHER" id="PTHR30341:SF0">
    <property type="entry name" value="NA(+)_H(+) ANTIPORTER NHAA"/>
    <property type="match status" value="1"/>
</dbReference>
<dbReference type="InterPro" id="IPR023171">
    <property type="entry name" value="Na/H_antiporter_dom_sf"/>
</dbReference>
<name>A0A5J6L958_9MICO</name>
<comment type="similarity">
    <text evidence="2">In the N-terminal section; belongs to the NhaA Na(+)/H(+) (TC 2.A.33) antiporter family.</text>
</comment>
<feature type="transmembrane region" description="Helical" evidence="12">
    <location>
        <begin position="188"/>
        <end position="221"/>
    </location>
</feature>
<keyword evidence="8 12" id="KW-0915">Sodium</keyword>
<keyword evidence="6 12" id="KW-0812">Transmembrane</keyword>
<keyword evidence="11 12" id="KW-0739">Sodium transport</keyword>
<evidence type="ECO:0000256" key="11">
    <source>
        <dbReference type="ARBA" id="ARBA00023201"/>
    </source>
</evidence>
<gene>
    <name evidence="12 14" type="primary">nhaA</name>
    <name evidence="14" type="ORF">F6J85_11845</name>
</gene>
<feature type="transmembrane region" description="Helical" evidence="12">
    <location>
        <begin position="136"/>
        <end position="155"/>
    </location>
</feature>
<feature type="transmembrane region" description="Helical" evidence="12">
    <location>
        <begin position="345"/>
        <end position="364"/>
    </location>
</feature>
<keyword evidence="4 12" id="KW-0050">Antiport</keyword>
<dbReference type="InterPro" id="IPR004670">
    <property type="entry name" value="NhaA"/>
</dbReference>
<proteinExistence type="inferred from homology"/>
<feature type="transmembrane region" description="Helical" evidence="12">
    <location>
        <begin position="302"/>
        <end position="325"/>
    </location>
</feature>
<protein>
    <recommendedName>
        <fullName evidence="12">Na(+)/H(+) antiporter NhaA</fullName>
    </recommendedName>
    <alternativeName>
        <fullName evidence="12">Sodium/proton antiporter NhaA</fullName>
    </alternativeName>
</protein>
<comment type="catalytic activity">
    <reaction evidence="12">
        <text>Na(+)(in) + 2 H(+)(out) = Na(+)(out) + 2 H(+)(in)</text>
        <dbReference type="Rhea" id="RHEA:29251"/>
        <dbReference type="ChEBI" id="CHEBI:15378"/>
        <dbReference type="ChEBI" id="CHEBI:29101"/>
    </reaction>
</comment>
<dbReference type="Pfam" id="PF13462">
    <property type="entry name" value="Thioredoxin_4"/>
    <property type="match status" value="1"/>
</dbReference>
<evidence type="ECO:0000256" key="1">
    <source>
        <dbReference type="ARBA" id="ARBA00004429"/>
    </source>
</evidence>
<keyword evidence="5 12" id="KW-1003">Cell membrane</keyword>
<evidence type="ECO:0000256" key="4">
    <source>
        <dbReference type="ARBA" id="ARBA00022449"/>
    </source>
</evidence>
<dbReference type="Pfam" id="PF06965">
    <property type="entry name" value="Na_H_antiport_1"/>
    <property type="match status" value="1"/>
</dbReference>
<evidence type="ECO:0000256" key="10">
    <source>
        <dbReference type="ARBA" id="ARBA00023136"/>
    </source>
</evidence>
<dbReference type="Gene3D" id="3.40.30.10">
    <property type="entry name" value="Glutaredoxin"/>
    <property type="match status" value="1"/>
</dbReference>
<dbReference type="GO" id="GO:0006885">
    <property type="term" value="P:regulation of pH"/>
    <property type="evidence" value="ECO:0007669"/>
    <property type="project" value="UniProtKB-UniRule"/>
</dbReference>
<feature type="transmembrane region" description="Helical" evidence="12">
    <location>
        <begin position="76"/>
        <end position="99"/>
    </location>
</feature>
<evidence type="ECO:0000259" key="13">
    <source>
        <dbReference type="PROSITE" id="PS51352"/>
    </source>
</evidence>
<dbReference type="SUPFAM" id="SSF52833">
    <property type="entry name" value="Thioredoxin-like"/>
    <property type="match status" value="1"/>
</dbReference>
<dbReference type="GO" id="GO:0005886">
    <property type="term" value="C:plasma membrane"/>
    <property type="evidence" value="ECO:0007669"/>
    <property type="project" value="UniProtKB-SubCell"/>
</dbReference>
<feature type="transmembrane region" description="Helical" evidence="12">
    <location>
        <begin position="161"/>
        <end position="181"/>
    </location>
</feature>